<dbReference type="Proteomes" id="UP001054945">
    <property type="component" value="Unassembled WGS sequence"/>
</dbReference>
<sequence length="93" mass="10658">MGIAEDVPQGNFKYLRSIPANGRILCLLLRSAYLAVKLMEELVRQCLCDSRRHIAKISTSVFSVIAPSDKMIVNNDAWKRKISFKEKFIIKKM</sequence>
<proteinExistence type="predicted"/>
<name>A0AAV4R8I8_CAEEX</name>
<reference evidence="1 2" key="1">
    <citation type="submission" date="2021-06" db="EMBL/GenBank/DDBJ databases">
        <title>Caerostris extrusa draft genome.</title>
        <authorList>
            <person name="Kono N."/>
            <person name="Arakawa K."/>
        </authorList>
    </citation>
    <scope>NUCLEOTIDE SEQUENCE [LARGE SCALE GENOMIC DNA]</scope>
</reference>
<evidence type="ECO:0000313" key="1">
    <source>
        <dbReference type="EMBL" id="GIY16956.1"/>
    </source>
</evidence>
<evidence type="ECO:0000313" key="2">
    <source>
        <dbReference type="Proteomes" id="UP001054945"/>
    </source>
</evidence>
<comment type="caution">
    <text evidence="1">The sequence shown here is derived from an EMBL/GenBank/DDBJ whole genome shotgun (WGS) entry which is preliminary data.</text>
</comment>
<dbReference type="EMBL" id="BPLR01007444">
    <property type="protein sequence ID" value="GIY16956.1"/>
    <property type="molecule type" value="Genomic_DNA"/>
</dbReference>
<organism evidence="1 2">
    <name type="scientific">Caerostris extrusa</name>
    <name type="common">Bark spider</name>
    <name type="synonym">Caerostris bankana</name>
    <dbReference type="NCBI Taxonomy" id="172846"/>
    <lineage>
        <taxon>Eukaryota</taxon>
        <taxon>Metazoa</taxon>
        <taxon>Ecdysozoa</taxon>
        <taxon>Arthropoda</taxon>
        <taxon>Chelicerata</taxon>
        <taxon>Arachnida</taxon>
        <taxon>Araneae</taxon>
        <taxon>Araneomorphae</taxon>
        <taxon>Entelegynae</taxon>
        <taxon>Araneoidea</taxon>
        <taxon>Araneidae</taxon>
        <taxon>Caerostris</taxon>
    </lineage>
</organism>
<gene>
    <name evidence="1" type="ORF">CEXT_607261</name>
</gene>
<keyword evidence="2" id="KW-1185">Reference proteome</keyword>
<dbReference type="AlphaFoldDB" id="A0AAV4R8I8"/>
<protein>
    <submittedName>
        <fullName evidence="1">Uncharacterized protein</fullName>
    </submittedName>
</protein>
<accession>A0AAV4R8I8</accession>